<dbReference type="RefSeq" id="WP_256028107.1">
    <property type="nucleotide sequence ID" value="NZ_JAHLKM010000001.1"/>
</dbReference>
<name>A0A9R1CQT0_9EURY</name>
<proteinExistence type="predicted"/>
<dbReference type="SUPFAM" id="SSF55729">
    <property type="entry name" value="Acyl-CoA N-acyltransferases (Nat)"/>
    <property type="match status" value="1"/>
</dbReference>
<dbReference type="Proteomes" id="UP001139494">
    <property type="component" value="Unassembled WGS sequence"/>
</dbReference>
<dbReference type="Gene3D" id="3.40.630.30">
    <property type="match status" value="1"/>
</dbReference>
<evidence type="ECO:0000313" key="2">
    <source>
        <dbReference type="EMBL" id="MCQ4332190.1"/>
    </source>
</evidence>
<dbReference type="InterPro" id="IPR000182">
    <property type="entry name" value="GNAT_dom"/>
</dbReference>
<reference evidence="2" key="1">
    <citation type="journal article" date="2023" name="Front. Microbiol.">
        <title>Genomic-based phylogenetic and metabolic analyses of the genus Natronomonas, and description of Natronomonas aquatica sp. nov.</title>
        <authorList>
            <person name="Garcia-Roldan A."/>
            <person name="Duran-Viseras A."/>
            <person name="de la Haba R.R."/>
            <person name="Corral P."/>
            <person name="Sanchez-Porro C."/>
            <person name="Ventosa A."/>
        </authorList>
    </citation>
    <scope>NUCLEOTIDE SEQUENCE</scope>
    <source>
        <strain evidence="2">F2-12</strain>
    </source>
</reference>
<keyword evidence="3" id="KW-1185">Reference proteome</keyword>
<dbReference type="PROSITE" id="PS51186">
    <property type="entry name" value="GNAT"/>
    <property type="match status" value="1"/>
</dbReference>
<evidence type="ECO:0000313" key="3">
    <source>
        <dbReference type="Proteomes" id="UP001139494"/>
    </source>
</evidence>
<feature type="domain" description="N-acetyltransferase" evidence="1">
    <location>
        <begin position="2"/>
        <end position="117"/>
    </location>
</feature>
<sequence length="117" mass="12510">MTTTRPAVPGEYIAVRSILEGALLEVEAGLLRRSSVLVAIEDGRILGALVLRGSEIEAIAVRPKRRGKGVGSGLIREAATRRPRLSAGFDPAVRPFYEALGFEVVSDGGRCRGVRQP</sequence>
<comment type="caution">
    <text evidence="2">The sequence shown here is derived from an EMBL/GenBank/DDBJ whole genome shotgun (WGS) entry which is preliminary data.</text>
</comment>
<dbReference type="CDD" id="cd04301">
    <property type="entry name" value="NAT_SF"/>
    <property type="match status" value="1"/>
</dbReference>
<dbReference type="GO" id="GO:0016747">
    <property type="term" value="F:acyltransferase activity, transferring groups other than amino-acyl groups"/>
    <property type="evidence" value="ECO:0007669"/>
    <property type="project" value="InterPro"/>
</dbReference>
<organism evidence="2 3">
    <name type="scientific">Natronomonas aquatica</name>
    <dbReference type="NCBI Taxonomy" id="2841590"/>
    <lineage>
        <taxon>Archaea</taxon>
        <taxon>Methanobacteriati</taxon>
        <taxon>Methanobacteriota</taxon>
        <taxon>Stenosarchaea group</taxon>
        <taxon>Halobacteria</taxon>
        <taxon>Halobacteriales</taxon>
        <taxon>Natronomonadaceae</taxon>
        <taxon>Natronomonas</taxon>
    </lineage>
</organism>
<dbReference type="AlphaFoldDB" id="A0A9R1CQT0"/>
<dbReference type="Pfam" id="PF13508">
    <property type="entry name" value="Acetyltransf_7"/>
    <property type="match status" value="1"/>
</dbReference>
<protein>
    <submittedName>
        <fullName evidence="2">GNAT family N-acetyltransferase</fullName>
    </submittedName>
</protein>
<accession>A0A9R1CQT0</accession>
<evidence type="ECO:0000259" key="1">
    <source>
        <dbReference type="PROSITE" id="PS51186"/>
    </source>
</evidence>
<dbReference type="EMBL" id="JAHLKM010000001">
    <property type="protein sequence ID" value="MCQ4332190.1"/>
    <property type="molecule type" value="Genomic_DNA"/>
</dbReference>
<dbReference type="InterPro" id="IPR016181">
    <property type="entry name" value="Acyl_CoA_acyltransferase"/>
</dbReference>
<gene>
    <name evidence="2" type="ORF">KM295_01540</name>
</gene>